<sequence>MKSREAKLFNEYKDNELRKLKRERRVLDEYQRALKSMPSKKDREEIERLREELNEARSDLSKREVRWHAAIARLRSRIEELEAERDDLKGRLHRLEDERIHLQTQLNKARCSLGGELRSNLLRRTISSTGSKSQTLNSVTQSIALRASRVVPQTETKDLPMSGTERRLQQQKQFSSSCRLSALSASHVGGPESLDDIHARRASMFDVPSTSGSVLDQLASTHEDNHYSSSRPRSVVSATGTRESVNSGGYFTGDDECRSMASEPQDHQLGRHQSKGDTGLSQIPPMVSNLPVTVVLPDDNRTKLISSASNGLNLPDGQLPLPGTAAAGTVVRSVKHVDGSMEETYSNGAVVVSYTNGSVKEIFPDGKTILVSLFNGDIKRTLPDGRVIYHYAADATVQLTHPDGTEEIHYADGRQEIIHLKSPSKAPGVENADGGCKTAGTGLVSRRLPNGDREIRLPNGQREIHSVTGIKCRIYPDGTTKTVFPDGRHETRYSSGRLRVKDAQGNLILDTRLPVSGRELQKPNPSPTALTSSAAGRDHRNP</sequence>
<dbReference type="AlphaFoldDB" id="A0A8T0D2B8"/>
<gene>
    <name evidence="5" type="ORF">P879_07447</name>
</gene>
<dbReference type="GO" id="GO:0061511">
    <property type="term" value="P:centriole elongation"/>
    <property type="evidence" value="ECO:0007669"/>
    <property type="project" value="TreeGrafter"/>
</dbReference>
<comment type="similarity">
    <text evidence="1">Belongs to the TCP10 family.</text>
</comment>
<comment type="caution">
    <text evidence="5">The sequence shown here is derived from an EMBL/GenBank/DDBJ whole genome shotgun (WGS) entry which is preliminary data.</text>
</comment>
<dbReference type="GO" id="GO:0005813">
    <property type="term" value="C:centrosome"/>
    <property type="evidence" value="ECO:0007669"/>
    <property type="project" value="TreeGrafter"/>
</dbReference>
<dbReference type="PANTHER" id="PTHR10331">
    <property type="entry name" value="T COMPLEX PROTEIN 10"/>
    <property type="match status" value="1"/>
</dbReference>
<feature type="region of interest" description="Disordered" evidence="3">
    <location>
        <begin position="514"/>
        <end position="542"/>
    </location>
</feature>
<reference evidence="5 6" key="1">
    <citation type="submission" date="2019-07" db="EMBL/GenBank/DDBJ databases">
        <title>Annotation for the trematode Paragonimus westermani.</title>
        <authorList>
            <person name="Choi Y.-J."/>
        </authorList>
    </citation>
    <scope>NUCLEOTIDE SEQUENCE [LARGE SCALE GENOMIC DNA]</scope>
    <source>
        <strain evidence="5">180907_Pwestermani</strain>
    </source>
</reference>
<feature type="domain" description="Centromere protein J C-terminal" evidence="4">
    <location>
        <begin position="473"/>
        <end position="500"/>
    </location>
</feature>
<evidence type="ECO:0000256" key="1">
    <source>
        <dbReference type="ARBA" id="ARBA00005627"/>
    </source>
</evidence>
<dbReference type="InterPro" id="IPR047002">
    <property type="entry name" value="Tcp10_C_sf"/>
</dbReference>
<dbReference type="EMBL" id="JTDF01021296">
    <property type="protein sequence ID" value="KAF8562029.1"/>
    <property type="molecule type" value="Genomic_DNA"/>
</dbReference>
<dbReference type="GO" id="GO:0015631">
    <property type="term" value="F:tubulin binding"/>
    <property type="evidence" value="ECO:0007669"/>
    <property type="project" value="TreeGrafter"/>
</dbReference>
<feature type="region of interest" description="Disordered" evidence="3">
    <location>
        <begin position="261"/>
        <end position="284"/>
    </location>
</feature>
<evidence type="ECO:0000256" key="2">
    <source>
        <dbReference type="SAM" id="Coils"/>
    </source>
</evidence>
<evidence type="ECO:0000259" key="4">
    <source>
        <dbReference type="Pfam" id="PF07202"/>
    </source>
</evidence>
<keyword evidence="6" id="KW-1185">Reference proteome</keyword>
<feature type="coiled-coil region" evidence="2">
    <location>
        <begin position="13"/>
        <end position="112"/>
    </location>
</feature>
<dbReference type="Proteomes" id="UP000699462">
    <property type="component" value="Unassembled WGS sequence"/>
</dbReference>
<accession>A0A8T0D2B8</accession>
<dbReference type="GO" id="GO:0060271">
    <property type="term" value="P:cilium assembly"/>
    <property type="evidence" value="ECO:0007669"/>
    <property type="project" value="TreeGrafter"/>
</dbReference>
<name>A0A8T0D2B8_9TREM</name>
<feature type="compositionally biased region" description="Polar residues" evidence="3">
    <location>
        <begin position="227"/>
        <end position="248"/>
    </location>
</feature>
<feature type="region of interest" description="Disordered" evidence="3">
    <location>
        <begin position="221"/>
        <end position="248"/>
    </location>
</feature>
<dbReference type="Pfam" id="PF07202">
    <property type="entry name" value="Tcp10_C"/>
    <property type="match status" value="3"/>
</dbReference>
<keyword evidence="2" id="KW-0175">Coiled coil</keyword>
<dbReference type="InterPro" id="IPR009852">
    <property type="entry name" value="CENPJ_C_dom"/>
</dbReference>
<dbReference type="OrthoDB" id="10252174at2759"/>
<proteinExistence type="inferred from homology"/>
<evidence type="ECO:0000313" key="5">
    <source>
        <dbReference type="EMBL" id="KAF8562029.1"/>
    </source>
</evidence>
<organism evidence="5 6">
    <name type="scientific">Paragonimus westermani</name>
    <dbReference type="NCBI Taxonomy" id="34504"/>
    <lineage>
        <taxon>Eukaryota</taxon>
        <taxon>Metazoa</taxon>
        <taxon>Spiralia</taxon>
        <taxon>Lophotrochozoa</taxon>
        <taxon>Platyhelminthes</taxon>
        <taxon>Trematoda</taxon>
        <taxon>Digenea</taxon>
        <taxon>Plagiorchiida</taxon>
        <taxon>Troglotremata</taxon>
        <taxon>Troglotrematidae</taxon>
        <taxon>Paragonimus</taxon>
    </lineage>
</organism>
<protein>
    <recommendedName>
        <fullName evidence="4">Centromere protein J C-terminal domain-containing protein</fullName>
    </recommendedName>
</protein>
<feature type="domain" description="Centromere protein J C-terminal" evidence="4">
    <location>
        <begin position="331"/>
        <end position="362"/>
    </location>
</feature>
<feature type="region of interest" description="Disordered" evidence="3">
    <location>
        <begin position="151"/>
        <end position="173"/>
    </location>
</feature>
<evidence type="ECO:0000313" key="6">
    <source>
        <dbReference type="Proteomes" id="UP000699462"/>
    </source>
</evidence>
<feature type="domain" description="Centromere protein J C-terminal" evidence="4">
    <location>
        <begin position="446"/>
        <end position="465"/>
    </location>
</feature>
<dbReference type="PANTHER" id="PTHR10331:SF6">
    <property type="entry name" value="SPINDLE ASSEMBLY ABNORMAL 4"/>
    <property type="match status" value="1"/>
</dbReference>
<evidence type="ECO:0000256" key="3">
    <source>
        <dbReference type="SAM" id="MobiDB-lite"/>
    </source>
</evidence>
<dbReference type="InterPro" id="IPR026581">
    <property type="entry name" value="TCP10L/CENPJ"/>
</dbReference>
<dbReference type="GO" id="GO:0005814">
    <property type="term" value="C:centriole"/>
    <property type="evidence" value="ECO:0007669"/>
    <property type="project" value="TreeGrafter"/>
</dbReference>
<dbReference type="Gene3D" id="2.60.450.20">
    <property type="match status" value="1"/>
</dbReference>